<sequence>MPQIIPIKDLRNTTEISRKCHETNEPIFVTKNGYGDMVLMSIATYERDIARTELLNKIAVGEEDLRSGNVIEAESAFKDLQKVPAQE</sequence>
<dbReference type="OrthoDB" id="361257at2"/>
<accession>A0A5C1Q8M8</accession>
<dbReference type="Pfam" id="PF02604">
    <property type="entry name" value="PhdYeFM_antitox"/>
    <property type="match status" value="1"/>
</dbReference>
<evidence type="ECO:0000313" key="4">
    <source>
        <dbReference type="Proteomes" id="UP000323824"/>
    </source>
</evidence>
<reference evidence="3 4" key="2">
    <citation type="submission" date="2019-09" db="EMBL/GenBank/DDBJ databases">
        <title>Complete Genome Sequence and Methylome Analysis of free living Spirochaetas.</title>
        <authorList>
            <person name="Leshcheva N."/>
            <person name="Mikheeva N."/>
        </authorList>
    </citation>
    <scope>NUCLEOTIDE SEQUENCE [LARGE SCALE GENOMIC DNA]</scope>
    <source>
        <strain evidence="3 4">P</strain>
    </source>
</reference>
<proteinExistence type="inferred from homology"/>
<dbReference type="AlphaFoldDB" id="A0A5C1Q8M8"/>
<dbReference type="Gene3D" id="3.40.1620.10">
    <property type="entry name" value="YefM-like domain"/>
    <property type="match status" value="1"/>
</dbReference>
<protein>
    <recommendedName>
        <fullName evidence="2">Antitoxin</fullName>
    </recommendedName>
</protein>
<organism evidence="3 4">
    <name type="scientific">Thiospirochaeta perfilievii</name>
    <dbReference type="NCBI Taxonomy" id="252967"/>
    <lineage>
        <taxon>Bacteria</taxon>
        <taxon>Pseudomonadati</taxon>
        <taxon>Spirochaetota</taxon>
        <taxon>Spirochaetia</taxon>
        <taxon>Spirochaetales</taxon>
        <taxon>Spirochaetaceae</taxon>
        <taxon>Thiospirochaeta</taxon>
    </lineage>
</organism>
<evidence type="ECO:0000256" key="2">
    <source>
        <dbReference type="RuleBase" id="RU362080"/>
    </source>
</evidence>
<dbReference type="KEGG" id="sper:EW093_01335"/>
<keyword evidence="4" id="KW-1185">Reference proteome</keyword>
<dbReference type="NCBIfam" id="TIGR01552">
    <property type="entry name" value="phd_fam"/>
    <property type="match status" value="1"/>
</dbReference>
<comment type="function">
    <text evidence="2">Antitoxin component of a type II toxin-antitoxin (TA) system.</text>
</comment>
<gene>
    <name evidence="3" type="ORF">EW093_01335</name>
</gene>
<reference evidence="3 4" key="1">
    <citation type="submission" date="2019-02" db="EMBL/GenBank/DDBJ databases">
        <authorList>
            <person name="Fomenkov A."/>
            <person name="Dubinina G."/>
            <person name="Grabovich M."/>
            <person name="Vincze T."/>
            <person name="Roberts R.J."/>
        </authorList>
    </citation>
    <scope>NUCLEOTIDE SEQUENCE [LARGE SCALE GENOMIC DNA]</scope>
    <source>
        <strain evidence="3 4">P</strain>
    </source>
</reference>
<dbReference type="EMBL" id="CP035807">
    <property type="protein sequence ID" value="QEN03400.1"/>
    <property type="molecule type" value="Genomic_DNA"/>
</dbReference>
<dbReference type="InterPro" id="IPR006442">
    <property type="entry name" value="Antitoxin_Phd/YefM"/>
</dbReference>
<dbReference type="SUPFAM" id="SSF143120">
    <property type="entry name" value="YefM-like"/>
    <property type="match status" value="1"/>
</dbReference>
<evidence type="ECO:0000313" key="3">
    <source>
        <dbReference type="EMBL" id="QEN03400.1"/>
    </source>
</evidence>
<dbReference type="InterPro" id="IPR036165">
    <property type="entry name" value="YefM-like_sf"/>
</dbReference>
<dbReference type="RefSeq" id="WP_149566659.1">
    <property type="nucleotide sequence ID" value="NZ_CP035807.1"/>
</dbReference>
<dbReference type="Proteomes" id="UP000323824">
    <property type="component" value="Chromosome"/>
</dbReference>
<name>A0A5C1Q8M8_9SPIO</name>
<evidence type="ECO:0000256" key="1">
    <source>
        <dbReference type="ARBA" id="ARBA00009981"/>
    </source>
</evidence>
<comment type="similarity">
    <text evidence="1 2">Belongs to the phD/YefM antitoxin family.</text>
</comment>